<dbReference type="GO" id="GO:0008273">
    <property type="term" value="F:calcium, potassium:sodium antiporter activity"/>
    <property type="evidence" value="ECO:0007669"/>
    <property type="project" value="TreeGrafter"/>
</dbReference>
<name>A0A0D3IPF7_EMIH1</name>
<dbReference type="EnsemblProtists" id="EOD13142">
    <property type="protein sequence ID" value="EOD13142"/>
    <property type="gene ID" value="EMIHUDRAFT_212884"/>
</dbReference>
<evidence type="ECO:0000256" key="1">
    <source>
        <dbReference type="ARBA" id="ARBA00004141"/>
    </source>
</evidence>
<evidence type="ECO:0000313" key="10">
    <source>
        <dbReference type="Proteomes" id="UP000013827"/>
    </source>
</evidence>
<keyword evidence="6" id="KW-0472">Membrane</keyword>
<evidence type="ECO:0000256" key="7">
    <source>
        <dbReference type="SAM" id="MobiDB-lite"/>
    </source>
</evidence>
<dbReference type="GeneID" id="17259241"/>
<reference evidence="9" key="2">
    <citation type="submission" date="2024-10" db="UniProtKB">
        <authorList>
            <consortium name="EnsemblProtists"/>
        </authorList>
    </citation>
    <scope>IDENTIFICATION</scope>
</reference>
<comment type="subcellular location">
    <subcellularLocation>
        <location evidence="1">Membrane</location>
        <topology evidence="1">Multi-pass membrane protein</topology>
    </subcellularLocation>
</comment>
<feature type="domain" description="Sodium/calcium exchanger membrane region" evidence="8">
    <location>
        <begin position="57"/>
        <end position="117"/>
    </location>
</feature>
<keyword evidence="4" id="KW-0812">Transmembrane</keyword>
<evidence type="ECO:0000256" key="3">
    <source>
        <dbReference type="ARBA" id="ARBA00022449"/>
    </source>
</evidence>
<dbReference type="Pfam" id="PF01699">
    <property type="entry name" value="Na_Ca_ex"/>
    <property type="match status" value="1"/>
</dbReference>
<dbReference type="PANTHER" id="PTHR10846">
    <property type="entry name" value="SODIUM/POTASSIUM/CALCIUM EXCHANGER"/>
    <property type="match status" value="1"/>
</dbReference>
<reference evidence="10" key="1">
    <citation type="journal article" date="2013" name="Nature">
        <title>Pan genome of the phytoplankton Emiliania underpins its global distribution.</title>
        <authorList>
            <person name="Read B.A."/>
            <person name="Kegel J."/>
            <person name="Klute M.J."/>
            <person name="Kuo A."/>
            <person name="Lefebvre S.C."/>
            <person name="Maumus F."/>
            <person name="Mayer C."/>
            <person name="Miller J."/>
            <person name="Monier A."/>
            <person name="Salamov A."/>
            <person name="Young J."/>
            <person name="Aguilar M."/>
            <person name="Claverie J.M."/>
            <person name="Frickenhaus S."/>
            <person name="Gonzalez K."/>
            <person name="Herman E.K."/>
            <person name="Lin Y.C."/>
            <person name="Napier J."/>
            <person name="Ogata H."/>
            <person name="Sarno A.F."/>
            <person name="Shmutz J."/>
            <person name="Schroeder D."/>
            <person name="de Vargas C."/>
            <person name="Verret F."/>
            <person name="von Dassow P."/>
            <person name="Valentin K."/>
            <person name="Van de Peer Y."/>
            <person name="Wheeler G."/>
            <person name="Dacks J.B."/>
            <person name="Delwiche C.F."/>
            <person name="Dyhrman S.T."/>
            <person name="Glockner G."/>
            <person name="John U."/>
            <person name="Richards T."/>
            <person name="Worden A.Z."/>
            <person name="Zhang X."/>
            <person name="Grigoriev I.V."/>
            <person name="Allen A.E."/>
            <person name="Bidle K."/>
            <person name="Borodovsky M."/>
            <person name="Bowler C."/>
            <person name="Brownlee C."/>
            <person name="Cock J.M."/>
            <person name="Elias M."/>
            <person name="Gladyshev V.N."/>
            <person name="Groth M."/>
            <person name="Guda C."/>
            <person name="Hadaegh A."/>
            <person name="Iglesias-Rodriguez M.D."/>
            <person name="Jenkins J."/>
            <person name="Jones B.M."/>
            <person name="Lawson T."/>
            <person name="Leese F."/>
            <person name="Lindquist E."/>
            <person name="Lobanov A."/>
            <person name="Lomsadze A."/>
            <person name="Malik S.B."/>
            <person name="Marsh M.E."/>
            <person name="Mackinder L."/>
            <person name="Mock T."/>
            <person name="Mueller-Roeber B."/>
            <person name="Pagarete A."/>
            <person name="Parker M."/>
            <person name="Probert I."/>
            <person name="Quesneville H."/>
            <person name="Raines C."/>
            <person name="Rensing S.A."/>
            <person name="Riano-Pachon D.M."/>
            <person name="Richier S."/>
            <person name="Rokitta S."/>
            <person name="Shiraiwa Y."/>
            <person name="Soanes D.M."/>
            <person name="van der Giezen M."/>
            <person name="Wahlund T.M."/>
            <person name="Williams B."/>
            <person name="Wilson W."/>
            <person name="Wolfe G."/>
            <person name="Wurch L.L."/>
        </authorList>
    </citation>
    <scope>NUCLEOTIDE SEQUENCE</scope>
</reference>
<dbReference type="Gene3D" id="1.20.1420.30">
    <property type="entry name" value="NCX, central ion-binding region"/>
    <property type="match status" value="1"/>
</dbReference>
<dbReference type="GO" id="GO:0006874">
    <property type="term" value="P:intracellular calcium ion homeostasis"/>
    <property type="evidence" value="ECO:0007669"/>
    <property type="project" value="TreeGrafter"/>
</dbReference>
<feature type="region of interest" description="Disordered" evidence="7">
    <location>
        <begin position="1"/>
        <end position="21"/>
    </location>
</feature>
<keyword evidence="10" id="KW-1185">Reference proteome</keyword>
<sequence>MAAGSCKPERRDASCSRNPPLPLRSHHEMRFALAPELLRPLSASQSLPPPVACVQSTRAGCILNIPGIVMGTIVLSSGTSVPDSLSSIVVARKGEGDMAIANVPSQTCSASNILVITKFLVHVVTADGV</sequence>
<organism evidence="9 10">
    <name type="scientific">Emiliania huxleyi (strain CCMP1516)</name>
    <dbReference type="NCBI Taxonomy" id="280463"/>
    <lineage>
        <taxon>Eukaryota</taxon>
        <taxon>Haptista</taxon>
        <taxon>Haptophyta</taxon>
        <taxon>Prymnesiophyceae</taxon>
        <taxon>Isochrysidales</taxon>
        <taxon>Noelaerhabdaceae</taxon>
        <taxon>Emiliania</taxon>
    </lineage>
</organism>
<keyword evidence="5" id="KW-1133">Transmembrane helix</keyword>
<evidence type="ECO:0000313" key="9">
    <source>
        <dbReference type="EnsemblProtists" id="EOD13142"/>
    </source>
</evidence>
<dbReference type="HOGENOM" id="CLU_1952894_0_0_1"/>
<comment type="similarity">
    <text evidence="2">Belongs to the Ca(2+):cation antiporter (CaCA) (TC 2.A.19) family. SLC24A subfamily.</text>
</comment>
<dbReference type="InterPro" id="IPR004837">
    <property type="entry name" value="NaCa_Exmemb"/>
</dbReference>
<proteinExistence type="inferred from homology"/>
<evidence type="ECO:0000259" key="8">
    <source>
        <dbReference type="Pfam" id="PF01699"/>
    </source>
</evidence>
<dbReference type="InterPro" id="IPR044880">
    <property type="entry name" value="NCX_ion-bd_dom_sf"/>
</dbReference>
<evidence type="ECO:0000256" key="4">
    <source>
        <dbReference type="ARBA" id="ARBA00022692"/>
    </source>
</evidence>
<dbReference type="Proteomes" id="UP000013827">
    <property type="component" value="Unassembled WGS sequence"/>
</dbReference>
<evidence type="ECO:0000256" key="6">
    <source>
        <dbReference type="ARBA" id="ARBA00023136"/>
    </source>
</evidence>
<dbReference type="InterPro" id="IPR004481">
    <property type="entry name" value="K/Na/Ca-exchanger"/>
</dbReference>
<protein>
    <recommendedName>
        <fullName evidence="8">Sodium/calcium exchanger membrane region domain-containing protein</fullName>
    </recommendedName>
</protein>
<accession>A0A0D3IPF7</accession>
<dbReference type="RefSeq" id="XP_005765571.1">
    <property type="nucleotide sequence ID" value="XM_005765514.1"/>
</dbReference>
<dbReference type="PaxDb" id="2903-EOD13142"/>
<dbReference type="KEGG" id="ehx:EMIHUDRAFT_212884"/>
<dbReference type="AlphaFoldDB" id="A0A0D3IPF7"/>
<dbReference type="GO" id="GO:0005886">
    <property type="term" value="C:plasma membrane"/>
    <property type="evidence" value="ECO:0007669"/>
    <property type="project" value="TreeGrafter"/>
</dbReference>
<evidence type="ECO:0000256" key="2">
    <source>
        <dbReference type="ARBA" id="ARBA00005364"/>
    </source>
</evidence>
<keyword evidence="3" id="KW-0050">Antiport</keyword>
<dbReference type="GO" id="GO:0005262">
    <property type="term" value="F:calcium channel activity"/>
    <property type="evidence" value="ECO:0007669"/>
    <property type="project" value="TreeGrafter"/>
</dbReference>
<evidence type="ECO:0000256" key="5">
    <source>
        <dbReference type="ARBA" id="ARBA00022989"/>
    </source>
</evidence>
<keyword evidence="3" id="KW-0813">Transport</keyword>
<dbReference type="PANTHER" id="PTHR10846:SF8">
    <property type="entry name" value="INNER MEMBRANE PROTEIN YRBG"/>
    <property type="match status" value="1"/>
</dbReference>